<keyword evidence="5" id="KW-0472">Membrane</keyword>
<dbReference type="GO" id="GO:0034727">
    <property type="term" value="P:piecemeal microautophagy of the nucleus"/>
    <property type="evidence" value="ECO:0007669"/>
    <property type="project" value="TreeGrafter"/>
</dbReference>
<evidence type="ECO:0000313" key="9">
    <source>
        <dbReference type="EMBL" id="OAD75811.1"/>
    </source>
</evidence>
<keyword evidence="3 5" id="KW-0832">Ubl conjugation</keyword>
<dbReference type="OrthoDB" id="272162at2759"/>
<dbReference type="InterPro" id="IPR042527">
    <property type="entry name" value="Atg5_UblA_dom_sf"/>
</dbReference>
<organism evidence="9 10">
    <name type="scientific">Phycomyces blakesleeanus (strain ATCC 8743b / DSM 1359 / FGSC 10004 / NBRC 33097 / NRRL 1555)</name>
    <dbReference type="NCBI Taxonomy" id="763407"/>
    <lineage>
        <taxon>Eukaryota</taxon>
        <taxon>Fungi</taxon>
        <taxon>Fungi incertae sedis</taxon>
        <taxon>Mucoromycota</taxon>
        <taxon>Mucoromycotina</taxon>
        <taxon>Mucoromycetes</taxon>
        <taxon>Mucorales</taxon>
        <taxon>Phycomycetaceae</taxon>
        <taxon>Phycomyces</taxon>
    </lineage>
</organism>
<dbReference type="GO" id="GO:0034045">
    <property type="term" value="C:phagophore assembly site membrane"/>
    <property type="evidence" value="ECO:0007669"/>
    <property type="project" value="UniProtKB-SubCell"/>
</dbReference>
<reference evidence="10" key="1">
    <citation type="submission" date="2015-06" db="EMBL/GenBank/DDBJ databases">
        <title>Expansion of signal transduction pathways in fungi by whole-genome duplication.</title>
        <authorList>
            <consortium name="DOE Joint Genome Institute"/>
            <person name="Corrochano L.M."/>
            <person name="Kuo A."/>
            <person name="Marcet-Houben M."/>
            <person name="Polaino S."/>
            <person name="Salamov A."/>
            <person name="Villalobos J.M."/>
            <person name="Alvarez M.I."/>
            <person name="Avalos J."/>
            <person name="Benito E.P."/>
            <person name="Benoit I."/>
            <person name="Burger G."/>
            <person name="Camino L.P."/>
            <person name="Canovas D."/>
            <person name="Cerda-Olmedo E."/>
            <person name="Cheng J.-F."/>
            <person name="Dominguez A."/>
            <person name="Elias M."/>
            <person name="Eslava A.P."/>
            <person name="Glaser F."/>
            <person name="Grimwood J."/>
            <person name="Gutierrez G."/>
            <person name="Heitman J."/>
            <person name="Henrissat B."/>
            <person name="Iturriaga E.A."/>
            <person name="Lang B.F."/>
            <person name="Lavin J.L."/>
            <person name="Lee S."/>
            <person name="Li W."/>
            <person name="Lindquist E."/>
            <person name="Lopez-Garcia S."/>
            <person name="Luque E.M."/>
            <person name="Marcos A.T."/>
            <person name="Martin J."/>
            <person name="McCluskey K."/>
            <person name="Medina H.R."/>
            <person name="Miralles-Duran A."/>
            <person name="Miyazaki A."/>
            <person name="Munoz-Torres E."/>
            <person name="Oguiza J.A."/>
            <person name="Ohm R."/>
            <person name="Olmedo M."/>
            <person name="Orejas M."/>
            <person name="Ortiz-Castellanos L."/>
            <person name="Pisabarro A.G."/>
            <person name="Rodriguez-Romero J."/>
            <person name="Ruiz-Herrera J."/>
            <person name="Ruiz-Vazquez R."/>
            <person name="Sanz C."/>
            <person name="Schackwitz W."/>
            <person name="Schmutz J."/>
            <person name="Shahriari M."/>
            <person name="Shelest E."/>
            <person name="Silva-Franco F."/>
            <person name="Soanes D."/>
            <person name="Syed K."/>
            <person name="Tagua V.G."/>
            <person name="Talbot N.J."/>
            <person name="Thon M."/>
            <person name="De vries R.P."/>
            <person name="Wiebenga A."/>
            <person name="Yadav J.S."/>
            <person name="Braun E.L."/>
            <person name="Baker S."/>
            <person name="Garre V."/>
            <person name="Horwitz B."/>
            <person name="Torres-Martinez S."/>
            <person name="Idnurm A."/>
            <person name="Herrera-Estrella A."/>
            <person name="Gabaldon T."/>
            <person name="Grigoriev I.V."/>
        </authorList>
    </citation>
    <scope>NUCLEOTIDE SEQUENCE [LARGE SCALE GENOMIC DNA]</scope>
    <source>
        <strain evidence="10">NRRL 1555(-)</strain>
    </source>
</reference>
<feature type="domain" description="Autophagy protein ATG5 alpha-helical bundle region" evidence="7">
    <location>
        <begin position="132"/>
        <end position="188"/>
    </location>
</feature>
<dbReference type="InterPro" id="IPR042526">
    <property type="entry name" value="Atg5_HR"/>
</dbReference>
<dbReference type="EMBL" id="KV440976">
    <property type="protein sequence ID" value="OAD75811.1"/>
    <property type="molecule type" value="Genomic_DNA"/>
</dbReference>
<gene>
    <name evidence="9" type="ORF">PHYBLDRAFT_59343</name>
</gene>
<dbReference type="GO" id="GO:0000422">
    <property type="term" value="P:autophagy of mitochondrion"/>
    <property type="evidence" value="ECO:0007669"/>
    <property type="project" value="TreeGrafter"/>
</dbReference>
<accession>A0A163AU09</accession>
<dbReference type="GO" id="GO:0006995">
    <property type="term" value="P:cellular response to nitrogen starvation"/>
    <property type="evidence" value="ECO:0007669"/>
    <property type="project" value="TreeGrafter"/>
</dbReference>
<dbReference type="InterPro" id="IPR048939">
    <property type="entry name" value="ATG5_UblA"/>
</dbReference>
<evidence type="ECO:0000256" key="5">
    <source>
        <dbReference type="RuleBase" id="RU361202"/>
    </source>
</evidence>
<evidence type="ECO:0000256" key="1">
    <source>
        <dbReference type="ARBA" id="ARBA00006910"/>
    </source>
</evidence>
<dbReference type="GeneID" id="29001383"/>
<keyword evidence="2 5" id="KW-1017">Isopeptide bond</keyword>
<comment type="similarity">
    <text evidence="1 5">Belongs to the ATG5 family.</text>
</comment>
<evidence type="ECO:0000259" key="8">
    <source>
        <dbReference type="Pfam" id="PF20638"/>
    </source>
</evidence>
<dbReference type="Gene3D" id="3.10.20.90">
    <property type="entry name" value="Phosphatidylinositol 3-kinase Catalytic Subunit, Chain A, domain 1"/>
    <property type="match status" value="1"/>
</dbReference>
<evidence type="ECO:0000313" key="10">
    <source>
        <dbReference type="Proteomes" id="UP000077315"/>
    </source>
</evidence>
<dbReference type="GO" id="GO:0061908">
    <property type="term" value="C:phagophore"/>
    <property type="evidence" value="ECO:0007669"/>
    <property type="project" value="TreeGrafter"/>
</dbReference>
<keyword evidence="4 5" id="KW-0072">Autophagy</keyword>
<dbReference type="InterPro" id="IPR007239">
    <property type="entry name" value="Atg5"/>
</dbReference>
<dbReference type="PANTHER" id="PTHR13040">
    <property type="entry name" value="AUTOPHAGY PROTEIN 5"/>
    <property type="match status" value="1"/>
</dbReference>
<dbReference type="STRING" id="763407.A0A163AU09"/>
<evidence type="ECO:0000259" key="6">
    <source>
        <dbReference type="Pfam" id="PF04106"/>
    </source>
</evidence>
<dbReference type="FunCoup" id="A0A163AU09">
    <property type="interactions" value="247"/>
</dbReference>
<evidence type="ECO:0000256" key="4">
    <source>
        <dbReference type="ARBA" id="ARBA00023006"/>
    </source>
</evidence>
<dbReference type="InterPro" id="IPR048940">
    <property type="entry name" value="ATG5_HBR"/>
</dbReference>
<dbReference type="GO" id="GO:0034274">
    <property type="term" value="C:Atg12-Atg5-Atg16 complex"/>
    <property type="evidence" value="ECO:0007669"/>
    <property type="project" value="TreeGrafter"/>
</dbReference>
<dbReference type="Pfam" id="PF04106">
    <property type="entry name" value="ATG5_UblB"/>
    <property type="match status" value="1"/>
</dbReference>
<dbReference type="Gene3D" id="1.10.246.190">
    <property type="entry name" value="Autophagy protein Apg5, helix rich domain"/>
    <property type="match status" value="1"/>
</dbReference>
<dbReference type="Pfam" id="PF20637">
    <property type="entry name" value="ATG5_HBR"/>
    <property type="match status" value="1"/>
</dbReference>
<comment type="subunit">
    <text evidence="5">Conjugated with ATG12.</text>
</comment>
<dbReference type="AlphaFoldDB" id="A0A163AU09"/>
<comment type="subcellular location">
    <subcellularLocation>
        <location evidence="5">Preautophagosomal structure membrane</location>
        <topology evidence="5">Peripheral membrane protein</topology>
    </subcellularLocation>
</comment>
<evidence type="ECO:0000256" key="2">
    <source>
        <dbReference type="ARBA" id="ARBA00022499"/>
    </source>
</evidence>
<dbReference type="GO" id="GO:0044233">
    <property type="term" value="C:mitochondria-associated endoplasmic reticulum membrane contact site"/>
    <property type="evidence" value="ECO:0007669"/>
    <property type="project" value="TreeGrafter"/>
</dbReference>
<dbReference type="RefSeq" id="XP_018293851.1">
    <property type="nucleotide sequence ID" value="XM_018440477.1"/>
</dbReference>
<dbReference type="GO" id="GO:0005776">
    <property type="term" value="C:autophagosome"/>
    <property type="evidence" value="ECO:0007669"/>
    <property type="project" value="TreeGrafter"/>
</dbReference>
<dbReference type="Pfam" id="PF20638">
    <property type="entry name" value="ATG5_UblA"/>
    <property type="match status" value="1"/>
</dbReference>
<sequence length="290" mass="33236">MSAFDIAISETIWDGKLPLQVTFHPTESISSARTPDPIYIEVARLSYLSLLTHQLHSIYTGLGIQTQPENVWYDYNGEPLKWHFPIGLLYDLYNFPISQVPTFGEKASLPWRINIHFDEFPIDKILRNPTLDTTQDMFMSMLKEADFLRHGTTKRVMNMSKRDQTQLWQSLVQGKYSEYWSVNKHLLENGQLARHIPLRLYMPYKCPPIQELVPGNTEEHPLLIGDAMTRILPDLFPSDDQEECDAIPVIHGVPLPLDTPLGWASDNLCFADNFLHIVISKKGTDNGLDT</sequence>
<dbReference type="PANTHER" id="PTHR13040:SF2">
    <property type="entry name" value="AUTOPHAGY PROTEIN 5"/>
    <property type="match status" value="1"/>
</dbReference>
<dbReference type="InterPro" id="IPR048318">
    <property type="entry name" value="ATG5_UblB"/>
</dbReference>
<dbReference type="Gene3D" id="3.10.20.620">
    <property type="match status" value="1"/>
</dbReference>
<dbReference type="Proteomes" id="UP000077315">
    <property type="component" value="Unassembled WGS sequence"/>
</dbReference>
<dbReference type="VEuPathDB" id="FungiDB:PHYBLDRAFT_59343"/>
<evidence type="ECO:0000259" key="7">
    <source>
        <dbReference type="Pfam" id="PF20637"/>
    </source>
</evidence>
<protein>
    <recommendedName>
        <fullName evidence="5">Autophagy protein 5</fullName>
    </recommendedName>
</protein>
<evidence type="ECO:0000256" key="3">
    <source>
        <dbReference type="ARBA" id="ARBA00022843"/>
    </source>
</evidence>
<keyword evidence="10" id="KW-1185">Reference proteome</keyword>
<feature type="domain" description="Autophagy protein ATG5 UblA" evidence="8">
    <location>
        <begin position="12"/>
        <end position="117"/>
    </location>
</feature>
<dbReference type="InParanoid" id="A0A163AU09"/>
<keyword evidence="5" id="KW-0813">Transport</keyword>
<feature type="domain" description="Autophagy protein ATG5 UblB" evidence="6">
    <location>
        <begin position="195"/>
        <end position="279"/>
    </location>
</feature>
<proteinExistence type="inferred from homology"/>
<dbReference type="GO" id="GO:0019776">
    <property type="term" value="F:Atg8-family ligase activity"/>
    <property type="evidence" value="ECO:0007669"/>
    <property type="project" value="TreeGrafter"/>
</dbReference>
<name>A0A163AU09_PHYB8</name>
<comment type="function">
    <text evidence="5">Involved in cytoplasm to vacuole transport (Cvt) and autophagic vesicle formation.</text>
</comment>